<dbReference type="InterPro" id="IPR013099">
    <property type="entry name" value="K_chnl_dom"/>
</dbReference>
<dbReference type="SUPFAM" id="SSF81324">
    <property type="entry name" value="Voltage-gated potassium channels"/>
    <property type="match status" value="1"/>
</dbReference>
<feature type="domain" description="Potassium channel" evidence="1">
    <location>
        <begin position="47"/>
        <end position="125"/>
    </location>
</feature>
<evidence type="ECO:0000313" key="3">
    <source>
        <dbReference type="Proteomes" id="UP000076510"/>
    </source>
</evidence>
<dbReference type="Gene3D" id="1.10.287.70">
    <property type="match status" value="1"/>
</dbReference>
<dbReference type="AlphaFoldDB" id="A0A0J5S5F7"/>
<proteinExistence type="predicted"/>
<organism evidence="2 3">
    <name type="scientific">Rossellomorea marisflavi</name>
    <dbReference type="NCBI Taxonomy" id="189381"/>
    <lineage>
        <taxon>Bacteria</taxon>
        <taxon>Bacillati</taxon>
        <taxon>Bacillota</taxon>
        <taxon>Bacilli</taxon>
        <taxon>Bacillales</taxon>
        <taxon>Bacillaceae</taxon>
        <taxon>Rossellomorea</taxon>
    </lineage>
</organism>
<reference evidence="3" key="1">
    <citation type="submission" date="2016-01" db="EMBL/GenBank/DDBJ databases">
        <title>Whole genome sequencing of Bhargavaea cecembensis T14.</title>
        <authorList>
            <person name="Hong K.W."/>
        </authorList>
    </citation>
    <scope>NUCLEOTIDE SEQUENCE [LARGE SCALE GENOMIC DNA]</scope>
    <source>
        <strain evidence="3">M19</strain>
    </source>
</reference>
<comment type="caution">
    <text evidence="2">The sequence shown here is derived from an EMBL/GenBank/DDBJ whole genome shotgun (WGS) entry which is preliminary data.</text>
</comment>
<accession>A0A0J5S5F7</accession>
<dbReference type="Pfam" id="PF07885">
    <property type="entry name" value="Ion_trans_2"/>
    <property type="match status" value="1"/>
</dbReference>
<evidence type="ECO:0000313" key="2">
    <source>
        <dbReference type="EMBL" id="KZE46554.1"/>
    </source>
</evidence>
<protein>
    <recommendedName>
        <fullName evidence="1">Potassium channel domain-containing protein</fullName>
    </recommendedName>
</protein>
<dbReference type="RefSeq" id="WP_048007778.1">
    <property type="nucleotide sequence ID" value="NZ_CP047095.1"/>
</dbReference>
<dbReference type="PATRIC" id="fig|189381.10.peg.2842"/>
<dbReference type="Proteomes" id="UP000076510">
    <property type="component" value="Unassembled WGS sequence"/>
</dbReference>
<sequence length="137" mass="15227">MLYVIGSMIFLCMMMSVWALFTPGGKRDHVFSLHHFFFLGMCYLTIMIGFGAIYLLLDLEGVQILVEDGAPITGTFIEHFFTSIYFSGVTLFSLGYGDVTPVGVGRGVALIESWLGYTVPAAFVVKSFMRPKDDRIS</sequence>
<dbReference type="EMBL" id="LQQY01000028">
    <property type="protein sequence ID" value="KZE46554.1"/>
    <property type="molecule type" value="Genomic_DNA"/>
</dbReference>
<gene>
    <name evidence="2" type="ORF">AV649_21525</name>
</gene>
<name>A0A0J5S5F7_9BACI</name>
<evidence type="ECO:0000259" key="1">
    <source>
        <dbReference type="Pfam" id="PF07885"/>
    </source>
</evidence>